<dbReference type="EMBL" id="CABR01000105">
    <property type="protein sequence ID" value="CBI10771.1"/>
    <property type="molecule type" value="Genomic_DNA"/>
</dbReference>
<evidence type="ECO:0000313" key="1">
    <source>
        <dbReference type="EMBL" id="CBI10771.1"/>
    </source>
</evidence>
<dbReference type="AlphaFoldDB" id="E6QU49"/>
<comment type="caution">
    <text evidence="1">The sequence shown here is derived from an EMBL/GenBank/DDBJ whole genome shotgun (WGS) entry which is preliminary data.</text>
</comment>
<sequence>MGDMERDGMDVFPAPAGMNRRAIAAMDCRHCVPRACGDEPDLTSVAMAIIGCSPRLRG</sequence>
<dbReference type="AntiFam" id="ANF00057">
    <property type="entry name" value="Translation of E. coli type CRISPR repeat"/>
</dbReference>
<gene>
    <name evidence="1" type="ORF">CARN7_1567</name>
</gene>
<name>E6QU49_9ZZZZ</name>
<reference evidence="1" key="1">
    <citation type="submission" date="2009-10" db="EMBL/GenBank/DDBJ databases">
        <title>Diversity of trophic interactions inside an arsenic-rich microbial ecosystem.</title>
        <authorList>
            <person name="Bertin P.N."/>
            <person name="Heinrich-Salmeron A."/>
            <person name="Pelletier E."/>
            <person name="Goulhen-Chollet F."/>
            <person name="Arsene-Ploetze F."/>
            <person name="Gallien S."/>
            <person name="Calteau A."/>
            <person name="Vallenet D."/>
            <person name="Casiot C."/>
            <person name="Chane-Woon-Ming B."/>
            <person name="Giloteaux L."/>
            <person name="Barakat M."/>
            <person name="Bonnefoy V."/>
            <person name="Bruneel O."/>
            <person name="Chandler M."/>
            <person name="Cleiss J."/>
            <person name="Duran R."/>
            <person name="Elbaz-Poulichet F."/>
            <person name="Fonknechten N."/>
            <person name="Lauga B."/>
            <person name="Mornico D."/>
            <person name="Ortet P."/>
            <person name="Schaeffer C."/>
            <person name="Siguier P."/>
            <person name="Alexander Thil Smith A."/>
            <person name="Van Dorsselaer A."/>
            <person name="Weissenbach J."/>
            <person name="Medigue C."/>
            <person name="Le Paslier D."/>
        </authorList>
    </citation>
    <scope>NUCLEOTIDE SEQUENCE</scope>
</reference>
<organism evidence="1">
    <name type="scientific">mine drainage metagenome</name>
    <dbReference type="NCBI Taxonomy" id="410659"/>
    <lineage>
        <taxon>unclassified sequences</taxon>
        <taxon>metagenomes</taxon>
        <taxon>ecological metagenomes</taxon>
    </lineage>
</organism>
<accession>E6QU49</accession>
<proteinExistence type="predicted"/>
<protein>
    <submittedName>
        <fullName evidence="1">Uncharacterized protein</fullName>
    </submittedName>
</protein>